<protein>
    <submittedName>
        <fullName evidence="1">HEAT repeat domain-containing protein</fullName>
    </submittedName>
</protein>
<proteinExistence type="predicted"/>
<gene>
    <name evidence="1" type="ORF">GCM10022268_36560</name>
</gene>
<keyword evidence="2" id="KW-1185">Reference proteome</keyword>
<evidence type="ECO:0000313" key="2">
    <source>
        <dbReference type="Proteomes" id="UP001500523"/>
    </source>
</evidence>
<sequence length="206" mass="21891">MPLVKADTDTHTPPPTVETVDALPALVALLASDQAADRRAAVRALEARDDGIAPLCARIAEETVPSVREAIMAALIRHRSPAVVAALLPLLRSEMPPLRNAALEGLAAMPDEVAPHIDQLLRDPDSDVRIFTANLLHVLPHRRAADWLRTALADDHANVCAAAIDGLAEIGGEDALPALAAVPARFPDDSFIAFATRIAVERIGRC</sequence>
<dbReference type="EMBL" id="BAABBF010000015">
    <property type="protein sequence ID" value="GAA3725315.1"/>
    <property type="molecule type" value="Genomic_DNA"/>
</dbReference>
<dbReference type="SMART" id="SM00567">
    <property type="entry name" value="EZ_HEAT"/>
    <property type="match status" value="3"/>
</dbReference>
<dbReference type="Pfam" id="PF13646">
    <property type="entry name" value="HEAT_2"/>
    <property type="match status" value="1"/>
</dbReference>
<dbReference type="RefSeq" id="WP_344694832.1">
    <property type="nucleotide sequence ID" value="NZ_BAABBF010000015.1"/>
</dbReference>
<accession>A0ABP7EUS6</accession>
<evidence type="ECO:0000313" key="1">
    <source>
        <dbReference type="EMBL" id="GAA3725315.1"/>
    </source>
</evidence>
<reference evidence="2" key="1">
    <citation type="journal article" date="2019" name="Int. J. Syst. Evol. Microbiol.">
        <title>The Global Catalogue of Microorganisms (GCM) 10K type strain sequencing project: providing services to taxonomists for standard genome sequencing and annotation.</title>
        <authorList>
            <consortium name="The Broad Institute Genomics Platform"/>
            <consortium name="The Broad Institute Genome Sequencing Center for Infectious Disease"/>
            <person name="Wu L."/>
            <person name="Ma J."/>
        </authorList>
    </citation>
    <scope>NUCLEOTIDE SEQUENCE [LARGE SCALE GENOMIC DNA]</scope>
    <source>
        <strain evidence="2">JCM 17498</strain>
    </source>
</reference>
<name>A0ABP7EUS6_9SPHN</name>
<organism evidence="1 2">
    <name type="scientific">Sphingomonas cynarae</name>
    <dbReference type="NCBI Taxonomy" id="930197"/>
    <lineage>
        <taxon>Bacteria</taxon>
        <taxon>Pseudomonadati</taxon>
        <taxon>Pseudomonadota</taxon>
        <taxon>Alphaproteobacteria</taxon>
        <taxon>Sphingomonadales</taxon>
        <taxon>Sphingomonadaceae</taxon>
        <taxon>Sphingomonas</taxon>
    </lineage>
</organism>
<dbReference type="Proteomes" id="UP001500523">
    <property type="component" value="Unassembled WGS sequence"/>
</dbReference>
<dbReference type="Gene3D" id="1.25.10.10">
    <property type="entry name" value="Leucine-rich Repeat Variant"/>
    <property type="match status" value="1"/>
</dbReference>
<dbReference type="InterPro" id="IPR011989">
    <property type="entry name" value="ARM-like"/>
</dbReference>
<dbReference type="SUPFAM" id="SSF48371">
    <property type="entry name" value="ARM repeat"/>
    <property type="match status" value="1"/>
</dbReference>
<comment type="caution">
    <text evidence="1">The sequence shown here is derived from an EMBL/GenBank/DDBJ whole genome shotgun (WGS) entry which is preliminary data.</text>
</comment>
<dbReference type="InterPro" id="IPR004155">
    <property type="entry name" value="PBS_lyase_HEAT"/>
</dbReference>
<dbReference type="InterPro" id="IPR016024">
    <property type="entry name" value="ARM-type_fold"/>
</dbReference>